<dbReference type="Pfam" id="PF13979">
    <property type="entry name" value="SopA_C"/>
    <property type="match status" value="1"/>
</dbReference>
<dbReference type="InterPro" id="IPR025725">
    <property type="entry name" value="SopA-like_cat"/>
</dbReference>
<dbReference type="EMBL" id="CP123759">
    <property type="protein sequence ID" value="WGO83964.1"/>
    <property type="molecule type" value="Genomic_DNA"/>
</dbReference>
<feature type="compositionally biased region" description="Polar residues" evidence="16">
    <location>
        <begin position="36"/>
        <end position="62"/>
    </location>
</feature>
<evidence type="ECO:0000256" key="15">
    <source>
        <dbReference type="ARBA" id="ARBA00032669"/>
    </source>
</evidence>
<dbReference type="Pfam" id="PF13981">
    <property type="entry name" value="SopA"/>
    <property type="match status" value="1"/>
</dbReference>
<keyword evidence="12" id="KW-0843">Virulence</keyword>
<keyword evidence="11" id="KW-0832">Ubl conjugation</keyword>
<dbReference type="InterPro" id="IPR038270">
    <property type="entry name" value="SopA-like_catalytic_sf"/>
</dbReference>
<evidence type="ECO:0000256" key="11">
    <source>
        <dbReference type="ARBA" id="ARBA00022843"/>
    </source>
</evidence>
<evidence type="ECO:0000256" key="13">
    <source>
        <dbReference type="ARBA" id="ARBA00029915"/>
    </source>
</evidence>
<evidence type="ECO:0000256" key="5">
    <source>
        <dbReference type="ARBA" id="ARBA00012485"/>
    </source>
</evidence>
<dbReference type="Gene3D" id="2.160.20.80">
    <property type="entry name" value="E3 ubiquitin-protein ligase SopA"/>
    <property type="match status" value="2"/>
</dbReference>
<dbReference type="Pfam" id="PF00805">
    <property type="entry name" value="Pentapeptide"/>
    <property type="match status" value="4"/>
</dbReference>
<dbReference type="RefSeq" id="WP_280938997.1">
    <property type="nucleotide sequence ID" value="NZ_CP123759.1"/>
</dbReference>
<evidence type="ECO:0000256" key="10">
    <source>
        <dbReference type="ARBA" id="ARBA00022786"/>
    </source>
</evidence>
<evidence type="ECO:0000256" key="8">
    <source>
        <dbReference type="ARBA" id="ARBA00022679"/>
    </source>
</evidence>
<evidence type="ECO:0000259" key="18">
    <source>
        <dbReference type="Pfam" id="PF13981"/>
    </source>
</evidence>
<comment type="catalytic activity">
    <reaction evidence="1">
        <text>S-ubiquitinyl-[E2 ubiquitin-conjugating enzyme]-L-cysteine + [acceptor protein]-L-lysine = [E2 ubiquitin-conjugating enzyme]-L-cysteine + N(6)-ubiquitinyl-[acceptor protein]-L-lysine.</text>
        <dbReference type="EC" id="2.3.2.26"/>
    </reaction>
</comment>
<evidence type="ECO:0000256" key="14">
    <source>
        <dbReference type="ARBA" id="ARBA00030158"/>
    </source>
</evidence>
<evidence type="ECO:0000256" key="16">
    <source>
        <dbReference type="SAM" id="MobiDB-lite"/>
    </source>
</evidence>
<accession>A0ABY8P4J6</accession>
<keyword evidence="9" id="KW-0677">Repeat</keyword>
<keyword evidence="10" id="KW-0833">Ubl conjugation pathway</keyword>
<evidence type="ECO:0000256" key="12">
    <source>
        <dbReference type="ARBA" id="ARBA00023026"/>
    </source>
</evidence>
<feature type="region of interest" description="Disordered" evidence="16">
    <location>
        <begin position="20"/>
        <end position="65"/>
    </location>
</feature>
<evidence type="ECO:0000256" key="3">
    <source>
        <dbReference type="ARBA" id="ARBA00004613"/>
    </source>
</evidence>
<evidence type="ECO:0000313" key="20">
    <source>
        <dbReference type="Proteomes" id="UP001231859"/>
    </source>
</evidence>
<dbReference type="Gene3D" id="1.25.40.300">
    <property type="entry name" value="Putative secreted effector protein"/>
    <property type="match status" value="1"/>
</dbReference>
<reference evidence="19 20" key="1">
    <citation type="submission" date="2023-04" db="EMBL/GenBank/DDBJ databases">
        <title>Genome dynamics across the evolutionary transition to endosymbiosis.</title>
        <authorList>
            <person name="Siozios S."/>
            <person name="Nadal-Jimenez P."/>
            <person name="Azagi T."/>
            <person name="Sprong H."/>
            <person name="Frost C.L."/>
            <person name="Parratt S.R."/>
            <person name="Taylor G."/>
            <person name="Brettell L."/>
            <person name="Lew K.C."/>
            <person name="Croft L."/>
            <person name="King K.C."/>
            <person name="Brockhurst M.A."/>
            <person name="Hypsa V."/>
            <person name="Novakova E."/>
            <person name="Darby A.C."/>
            <person name="Hurst G.D.D."/>
        </authorList>
    </citation>
    <scope>NUCLEOTIDE SEQUENCE [LARGE SCALE GENOMIC DNA]</scope>
    <source>
        <strain evidence="20">aApi_AU</strain>
    </source>
</reference>
<dbReference type="Proteomes" id="UP001231859">
    <property type="component" value="Chromosome"/>
</dbReference>
<evidence type="ECO:0000259" key="17">
    <source>
        <dbReference type="Pfam" id="PF13979"/>
    </source>
</evidence>
<feature type="domain" description="E3 ubiquitin ligase SopA-like central" evidence="18">
    <location>
        <begin position="1142"/>
        <end position="1270"/>
    </location>
</feature>
<evidence type="ECO:0000256" key="2">
    <source>
        <dbReference type="ARBA" id="ARBA00004340"/>
    </source>
</evidence>
<dbReference type="EC" id="2.3.2.26" evidence="5"/>
<dbReference type="InterPro" id="IPR001646">
    <property type="entry name" value="5peptide_repeat"/>
</dbReference>
<comment type="similarity">
    <text evidence="4">Belongs to the SopA E3 ligase family.</text>
</comment>
<organism evidence="19 20">
    <name type="scientific">Arsenophonus apicola</name>
    <dbReference type="NCBI Taxonomy" id="2879119"/>
    <lineage>
        <taxon>Bacteria</taxon>
        <taxon>Pseudomonadati</taxon>
        <taxon>Pseudomonadota</taxon>
        <taxon>Gammaproteobacteria</taxon>
        <taxon>Enterobacterales</taxon>
        <taxon>Morganellaceae</taxon>
        <taxon>Arsenophonus</taxon>
    </lineage>
</organism>
<evidence type="ECO:0000256" key="6">
    <source>
        <dbReference type="ARBA" id="ARBA00021624"/>
    </source>
</evidence>
<name>A0ABY8P4J6_9GAMM</name>
<evidence type="ECO:0000256" key="9">
    <source>
        <dbReference type="ARBA" id="ARBA00022737"/>
    </source>
</evidence>
<dbReference type="SUPFAM" id="SSF141571">
    <property type="entry name" value="Pentapeptide repeat-like"/>
    <property type="match status" value="1"/>
</dbReference>
<keyword evidence="7" id="KW-0964">Secreted</keyword>
<sequence>MMTFIDSTLSSSHSFLSISNATGRQKTENENRSSENHATSSETTLTNPIQQNQETAQTSLSKSPVRDNNGIVAVMNQSLYQPKPILSLNTNDFNKLVYDEQNQHLRSLLIEDGYPLDQYDNAIQTLSLVNPVIDYLTRYKDDKEKITALVRLLLQPLGEYGAKQGEKISSARQQAVIANWLQYNIFGMSTEAWMLKQVSDIQSQEHSLFHHANLQRRLFNQLNDHHTLNKLSAQARIYYQQQVINRIMPTFMLQTDDEQQQKTLSNMMINQPEWGYLQAGLTILNESGADINNMSLEDISNNGMLLDALLQEQLLPPVYNRYFKLPAQIHDQLNCENNALATPVAMTAVYDNYFAYLKQSGQNNPFIKLITLLQNWQSRPELARQQLKEHDIDEGWLNNYLYKNREVEYPNRRGDTALLPNIDKVFKYQNQQIAALTTQIEKILLPQIFNSLSEEEQVFIQQADIQLMKVEFSAIASLQGIPLSPATRLGIKDSDGLVTRVPESIDMLKCSFNGKKRMYALTTEHGIGSYKLHRVDDHKDAILDLFYHDGKSRYDDDYKLKTSPILTLKTANDKPDMLIDKLVKRRAEKLCEKLQQEGYQETTRQKVDAFFLSLIPFYSMITEAQKGNKEKALQAGAFDLVSFFPFFGQSVQVSSRISVALEEAAINGIRTGLKQATFQQALRESGKQFVKFGIPQITNRLPTETYRDLGVSFLRSADPGFELLTSGGKKGINALKNAAQQLQQKVHGLTPLINALKKKAQDLPVELSCPYKVETAYRPDLRKEVQIVNIGKQRGKDIWVQINLQTNTLYGRKYLRNAAGELELAPVSIRERLYQLKTQGLGGKRANEAAKHWLSEPNTSSFYQSQQRKLQALSKQLAKRRPDVNLNLSGEDLSYLNLTQVFGGYHNLVQANLEGTNLSRANLTDIFMMEANLAKAIMHQTQLVNANLMKANLNEAQLTGANLAKANLCETNLVDSAMNDTILEGAYLNNSNLTNSNLSEANLVQATIANANLTNTNLTKANLTGASLIDTNLQGVNFTNAKLIKANLNALTLHGAIFNQADLTGANLANTDVSNADLSNTILKELSIMNTNFAGASLNDSFTLHLPNEWDQDELDGILNHFNNQSSLLTSLNSIDDRYQELKNKLALQLIHSFDQPDINLNHVTLPLVDILGKPSFMTNKEISTFVNKLMDNYLANPSTQLINTLQTHPALINIFLNHFNHQPDLMVSTKFNSSFIQTILAARTQTGIDSVTTTLANKLYEKYLQLPEIKQQLEYEQIEGIFGDFAGKVDWSDNNAQNYLLLSPTKAGRTLVVAENNLTKMLDPDLETKWNNIFVFQHGENLSSQQFTLEECFNQDFPLFSSHFTYSQHQATFNKVIKTLNLDQQLNTLFFQAQKSNTFATKLIDDTSQQTLKEIFAHVLDLEHGYSLKNDNYNQIIKLYDLTASSERNKAEHLLSLSAVFTRYSSSAIFGTELDSPLMLRYYAYALMEKAHKLDPSLITENIFNDWKDRLLGCTNTFTCSAALYNQMIDYATEHCHDVLKKIQPPAWR</sequence>
<dbReference type="Gene3D" id="3.40.1850.10">
    <property type="entry name" value="HECT-like ubiquitin ligase"/>
    <property type="match status" value="1"/>
</dbReference>
<proteinExistence type="inferred from homology"/>
<keyword evidence="20" id="KW-1185">Reference proteome</keyword>
<feature type="domain" description="E3 ubiquitin-protein ligase SopA-like catalytic" evidence="17">
    <location>
        <begin position="1386"/>
        <end position="1550"/>
    </location>
</feature>
<dbReference type="InterPro" id="IPR025726">
    <property type="entry name" value="SopA-like_central"/>
</dbReference>
<evidence type="ECO:0000313" key="19">
    <source>
        <dbReference type="EMBL" id="WGO83964.1"/>
    </source>
</evidence>
<dbReference type="Gene3D" id="1.10.4140.10">
    <property type="entry name" value="effector protein (NleL)"/>
    <property type="match status" value="1"/>
</dbReference>
<gene>
    <name evidence="19" type="ORF">QG404_03355</name>
</gene>
<protein>
    <recommendedName>
        <fullName evidence="6">E3 ubiquitin-protein ligase SopA</fullName>
        <ecNumber evidence="5">2.3.2.26</ecNumber>
    </recommendedName>
    <alternativeName>
        <fullName evidence="15">HECT-type E3 ubiquitin transferase SopA</fullName>
    </alternativeName>
    <alternativeName>
        <fullName evidence="13">Salmonella outer protein A</fullName>
    </alternativeName>
    <alternativeName>
        <fullName evidence="14">Secreted effector protein SopA</fullName>
    </alternativeName>
</protein>
<evidence type="ECO:0000256" key="4">
    <source>
        <dbReference type="ARBA" id="ARBA00006549"/>
    </source>
</evidence>
<comment type="subcellular location">
    <subcellularLocation>
        <location evidence="2">Host cell</location>
    </subcellularLocation>
    <subcellularLocation>
        <location evidence="3">Secreted</location>
    </subcellularLocation>
</comment>
<evidence type="ECO:0000256" key="7">
    <source>
        <dbReference type="ARBA" id="ARBA00022525"/>
    </source>
</evidence>
<dbReference type="PANTHER" id="PTHR47485:SF1">
    <property type="entry name" value="THYLAKOID LUMENAL 17.4 KDA PROTEIN, CHLOROPLASTIC"/>
    <property type="match status" value="1"/>
</dbReference>
<keyword evidence="8" id="KW-0808">Transferase</keyword>
<feature type="compositionally biased region" description="Basic and acidic residues" evidence="16">
    <location>
        <begin position="25"/>
        <end position="35"/>
    </location>
</feature>
<evidence type="ECO:0000256" key="1">
    <source>
        <dbReference type="ARBA" id="ARBA00000885"/>
    </source>
</evidence>
<dbReference type="PANTHER" id="PTHR47485">
    <property type="entry name" value="THYLAKOID LUMENAL 17.4 KDA PROTEIN, CHLOROPLASTIC"/>
    <property type="match status" value="1"/>
</dbReference>